<dbReference type="RefSeq" id="WP_344153819.1">
    <property type="nucleotide sequence ID" value="NZ_BAAABV010000010.1"/>
</dbReference>
<evidence type="ECO:0008006" key="3">
    <source>
        <dbReference type="Google" id="ProtNLM"/>
    </source>
</evidence>
<comment type="caution">
    <text evidence="1">The sequence shown here is derived from an EMBL/GenBank/DDBJ whole genome shotgun (WGS) entry which is preliminary data.</text>
</comment>
<gene>
    <name evidence="1" type="ORF">GCM10010302_13050</name>
</gene>
<name>A0ABN0V5Y8_9ACTN</name>
<accession>A0ABN0V5Y8</accession>
<dbReference type="Proteomes" id="UP001501867">
    <property type="component" value="Unassembled WGS sequence"/>
</dbReference>
<sequence>MDPVRRALLRLLVPALCAPVAGCSAPAPPVDAQVRQAVADWAAAPPGRLSGIPLEGWSYEVTSVRSQGARAVAHADLRYRLAGYDTAPAGSARELTLARSGDGTTWRVTADRPAEGAPPQLWDQPDPVAVVRGAHSLVLGVRQSPQTLAEIAAEADRAVPAASAAWPGPWPRRVVVLVPATLDAMAALLGRPAATYRGMGAVTTGATGGGPAPADRVVVNPEGYAQLSQAGRQIVLTHETTHVATRTATTARTPQWLSEGFADWAAYRNGPLGPAEAAPTLARAVRLGDLPPALPQDAAFAFGGDQDAMARAYEGAWLACRLIAARWGDAALVRLYELAGREPLPTAVDRALGTDLAALTKAWQEALREDLG</sequence>
<keyword evidence="2" id="KW-1185">Reference proteome</keyword>
<reference evidence="1 2" key="1">
    <citation type="journal article" date="2019" name="Int. J. Syst. Evol. Microbiol.">
        <title>The Global Catalogue of Microorganisms (GCM) 10K type strain sequencing project: providing services to taxonomists for standard genome sequencing and annotation.</title>
        <authorList>
            <consortium name="The Broad Institute Genomics Platform"/>
            <consortium name="The Broad Institute Genome Sequencing Center for Infectious Disease"/>
            <person name="Wu L."/>
            <person name="Ma J."/>
        </authorList>
    </citation>
    <scope>NUCLEOTIDE SEQUENCE [LARGE SCALE GENOMIC DNA]</scope>
    <source>
        <strain evidence="1 2">JCM 4505</strain>
    </source>
</reference>
<proteinExistence type="predicted"/>
<evidence type="ECO:0000313" key="1">
    <source>
        <dbReference type="EMBL" id="GAA0276753.1"/>
    </source>
</evidence>
<dbReference type="EMBL" id="BAAABV010000010">
    <property type="protein sequence ID" value="GAA0276753.1"/>
    <property type="molecule type" value="Genomic_DNA"/>
</dbReference>
<evidence type="ECO:0000313" key="2">
    <source>
        <dbReference type="Proteomes" id="UP001501867"/>
    </source>
</evidence>
<organism evidence="1 2">
    <name type="scientific">Streptomyces polychromogenes</name>
    <dbReference type="NCBI Taxonomy" id="67342"/>
    <lineage>
        <taxon>Bacteria</taxon>
        <taxon>Bacillati</taxon>
        <taxon>Actinomycetota</taxon>
        <taxon>Actinomycetes</taxon>
        <taxon>Kitasatosporales</taxon>
        <taxon>Streptomycetaceae</taxon>
        <taxon>Streptomyces</taxon>
    </lineage>
</organism>
<protein>
    <recommendedName>
        <fullName evidence="3">Lipoprotein</fullName>
    </recommendedName>
</protein>